<keyword evidence="2" id="KW-1003">Cell membrane</keyword>
<dbReference type="GO" id="GO:0005886">
    <property type="term" value="C:plasma membrane"/>
    <property type="evidence" value="ECO:0007669"/>
    <property type="project" value="UniProtKB-SubCell"/>
</dbReference>
<evidence type="ECO:0000256" key="6">
    <source>
        <dbReference type="SAM" id="Phobius"/>
    </source>
</evidence>
<evidence type="ECO:0000313" key="8">
    <source>
        <dbReference type="EMBL" id="MBB6679502.1"/>
    </source>
</evidence>
<dbReference type="EMBL" id="JACJVN010000087">
    <property type="protein sequence ID" value="MBB6679502.1"/>
    <property type="molecule type" value="Genomic_DNA"/>
</dbReference>
<protein>
    <submittedName>
        <fullName evidence="8">PLDc N-terminal domain-containing protein</fullName>
    </submittedName>
</protein>
<keyword evidence="3 6" id="KW-0812">Transmembrane</keyword>
<evidence type="ECO:0000256" key="5">
    <source>
        <dbReference type="ARBA" id="ARBA00023136"/>
    </source>
</evidence>
<feature type="transmembrane region" description="Helical" evidence="6">
    <location>
        <begin position="20"/>
        <end position="39"/>
    </location>
</feature>
<evidence type="ECO:0000256" key="4">
    <source>
        <dbReference type="ARBA" id="ARBA00022989"/>
    </source>
</evidence>
<dbReference type="Pfam" id="PF13396">
    <property type="entry name" value="PLDc_N"/>
    <property type="match status" value="1"/>
</dbReference>
<keyword evidence="9" id="KW-1185">Reference proteome</keyword>
<evidence type="ECO:0000256" key="1">
    <source>
        <dbReference type="ARBA" id="ARBA00004651"/>
    </source>
</evidence>
<comment type="subcellular location">
    <subcellularLocation>
        <location evidence="1">Cell membrane</location>
        <topology evidence="1">Multi-pass membrane protein</topology>
    </subcellularLocation>
</comment>
<feature type="domain" description="Cardiolipin synthase N-terminal" evidence="7">
    <location>
        <begin position="2"/>
        <end position="41"/>
    </location>
</feature>
<accession>A0A841TEP3</accession>
<keyword evidence="4 6" id="KW-1133">Transmembrane helix</keyword>
<organism evidence="8 9">
    <name type="scientific">Cohnella lubricantis</name>
    <dbReference type="NCBI Taxonomy" id="2163172"/>
    <lineage>
        <taxon>Bacteria</taxon>
        <taxon>Bacillati</taxon>
        <taxon>Bacillota</taxon>
        <taxon>Bacilli</taxon>
        <taxon>Bacillales</taxon>
        <taxon>Paenibacillaceae</taxon>
        <taxon>Cohnella</taxon>
    </lineage>
</organism>
<dbReference type="AlphaFoldDB" id="A0A841TEP3"/>
<evidence type="ECO:0000256" key="3">
    <source>
        <dbReference type="ARBA" id="ARBA00022692"/>
    </source>
</evidence>
<comment type="caution">
    <text evidence="8">The sequence shown here is derived from an EMBL/GenBank/DDBJ whole genome shotgun (WGS) entry which is preliminary data.</text>
</comment>
<evidence type="ECO:0000259" key="7">
    <source>
        <dbReference type="Pfam" id="PF13396"/>
    </source>
</evidence>
<dbReference type="Proteomes" id="UP000574133">
    <property type="component" value="Unassembled WGS sequence"/>
</dbReference>
<sequence length="44" mass="4966">MVTALVVLVRAERTRGPKYMWALIILLGNLLGSIAFFIFGRRSD</sequence>
<name>A0A841TEP3_9BACL</name>
<dbReference type="InterPro" id="IPR027379">
    <property type="entry name" value="CLS_N"/>
</dbReference>
<evidence type="ECO:0000256" key="2">
    <source>
        <dbReference type="ARBA" id="ARBA00022475"/>
    </source>
</evidence>
<keyword evidence="5 6" id="KW-0472">Membrane</keyword>
<reference evidence="8 9" key="1">
    <citation type="submission" date="2020-08" db="EMBL/GenBank/DDBJ databases">
        <title>Cohnella phylogeny.</title>
        <authorList>
            <person name="Dunlap C."/>
        </authorList>
    </citation>
    <scope>NUCLEOTIDE SEQUENCE [LARGE SCALE GENOMIC DNA]</scope>
    <source>
        <strain evidence="8 9">DSM 103658</strain>
    </source>
</reference>
<gene>
    <name evidence="8" type="ORF">H4Q31_19640</name>
</gene>
<proteinExistence type="predicted"/>
<evidence type="ECO:0000313" key="9">
    <source>
        <dbReference type="Proteomes" id="UP000574133"/>
    </source>
</evidence>